<dbReference type="AlphaFoldDB" id="A0A6I3LMJ1"/>
<protein>
    <submittedName>
        <fullName evidence="1">DUF4299 family protein</fullName>
    </submittedName>
</protein>
<accession>A0A6I3LMJ1</accession>
<dbReference type="Proteomes" id="UP000438760">
    <property type="component" value="Unassembled WGS sequence"/>
</dbReference>
<gene>
    <name evidence="1" type="ORF">GJV76_11350</name>
</gene>
<dbReference type="EMBL" id="WMJX01000027">
    <property type="protein sequence ID" value="MTG98716.1"/>
    <property type="molecule type" value="Genomic_DNA"/>
</dbReference>
<name>A0A6I3LMJ1_9FLAO</name>
<organism evidence="1 2">
    <name type="scientific">Myroides albus</name>
    <dbReference type="NCBI Taxonomy" id="2562892"/>
    <lineage>
        <taxon>Bacteria</taxon>
        <taxon>Pseudomonadati</taxon>
        <taxon>Bacteroidota</taxon>
        <taxon>Flavobacteriia</taxon>
        <taxon>Flavobacteriales</taxon>
        <taxon>Flavobacteriaceae</taxon>
        <taxon>Myroides</taxon>
    </lineage>
</organism>
<proteinExistence type="predicted"/>
<reference evidence="1 2" key="1">
    <citation type="submission" date="2019-11" db="EMBL/GenBank/DDBJ databases">
        <title>Genome of Strain BIT-d1.</title>
        <authorList>
            <person name="Yang Y."/>
        </authorList>
    </citation>
    <scope>NUCLEOTIDE SEQUENCE [LARGE SCALE GENOMIC DNA]</scope>
    <source>
        <strain evidence="1 2">BIT-d1</strain>
    </source>
</reference>
<keyword evidence="2" id="KW-1185">Reference proteome</keyword>
<dbReference type="Pfam" id="PF14132">
    <property type="entry name" value="DUF4299"/>
    <property type="match status" value="1"/>
</dbReference>
<dbReference type="OrthoDB" id="1147918at2"/>
<evidence type="ECO:0000313" key="1">
    <source>
        <dbReference type="EMBL" id="MTG98716.1"/>
    </source>
</evidence>
<sequence length="312" mass="36019">MDIPIFEIKRKTMAIEIRIKQKGLFKKAINLAVIESLFDNPVLLGCRDLNSAYVLEELRDSQIEEINIVAVNPKQIGRGFILSKDAKDLKVSLNVPATEQDITDFFHCIESACKLFKVHTFILDDEKEIELAGLNELKQDIQAWNNNYLLEQVAQLQQKQMTFVVFGGYNPIYISSATLDHWVKLPVEELTDTFKQFLHQKQSEDLYYMKPMFYQNQQGEILGAYSLTLGVSSIVPKQAFVPVITSGLPDGIKPTHWQLALVMLSEKQEPTIKYIDYDSFVKVINQMNLEHYDENHYILREPNQLLFDQLLK</sequence>
<evidence type="ECO:0000313" key="2">
    <source>
        <dbReference type="Proteomes" id="UP000438760"/>
    </source>
</evidence>
<comment type="caution">
    <text evidence="1">The sequence shown here is derived from an EMBL/GenBank/DDBJ whole genome shotgun (WGS) entry which is preliminary data.</text>
</comment>
<dbReference type="InterPro" id="IPR025387">
    <property type="entry name" value="DUF4299"/>
</dbReference>